<accession>A0A423PZV1</accession>
<dbReference type="AlphaFoldDB" id="A0A423PZV1"/>
<dbReference type="EMBL" id="AYKG01000007">
    <property type="protein sequence ID" value="ROO31128.1"/>
    <property type="molecule type" value="Genomic_DNA"/>
</dbReference>
<dbReference type="Pfam" id="PF00596">
    <property type="entry name" value="Aldolase_II"/>
    <property type="match status" value="1"/>
</dbReference>
<sequence length="251" mass="27374">MAETQPKPDHMTDAEWQARVDLAAAYRLVSLYGWDDLVFTHLSARVPGPEHHFLINPYGWLFDEITASSLVKVDENGTIVDPGATNNVNPAGFTIHSAVHMAREEAGAVLHLHAADGVAVSAHPEGVLPLSQTAMLVRPHIAFHEYEGVALDLDERERLVADLGDHDILLLRNHGTLTVGRNVGEAFIYMYFLMKACEIQVKTLAMGPGHMPSQAALDTTAEQAKGLGAAGKLAWPALLRKLERMGSDYAR</sequence>
<evidence type="ECO:0000313" key="3">
    <source>
        <dbReference type="EMBL" id="ROO31128.1"/>
    </source>
</evidence>
<dbReference type="RefSeq" id="WP_123657221.1">
    <property type="nucleotide sequence ID" value="NZ_AYKG01000007.1"/>
</dbReference>
<evidence type="ECO:0000259" key="2">
    <source>
        <dbReference type="SMART" id="SM01007"/>
    </source>
</evidence>
<dbReference type="InParanoid" id="A0A423PZV1"/>
<dbReference type="PANTHER" id="PTHR10672:SF3">
    <property type="entry name" value="PROTEIN HU-LI TAI SHAO"/>
    <property type="match status" value="1"/>
</dbReference>
<dbReference type="GO" id="GO:0005856">
    <property type="term" value="C:cytoskeleton"/>
    <property type="evidence" value="ECO:0007669"/>
    <property type="project" value="TreeGrafter"/>
</dbReference>
<dbReference type="Proteomes" id="UP000285310">
    <property type="component" value="Unassembled WGS sequence"/>
</dbReference>
<keyword evidence="4" id="KW-1185">Reference proteome</keyword>
<evidence type="ECO:0000313" key="4">
    <source>
        <dbReference type="Proteomes" id="UP000285310"/>
    </source>
</evidence>
<dbReference type="NCBIfam" id="NF005451">
    <property type="entry name" value="PRK07044.1"/>
    <property type="match status" value="1"/>
</dbReference>
<proteinExistence type="inferred from homology"/>
<dbReference type="SUPFAM" id="SSF53639">
    <property type="entry name" value="AraD/HMP-PK domain-like"/>
    <property type="match status" value="1"/>
</dbReference>
<organism evidence="3 4">
    <name type="scientific">Salinisphaera japonica YTM-1</name>
    <dbReference type="NCBI Taxonomy" id="1209778"/>
    <lineage>
        <taxon>Bacteria</taxon>
        <taxon>Pseudomonadati</taxon>
        <taxon>Pseudomonadota</taxon>
        <taxon>Gammaproteobacteria</taxon>
        <taxon>Salinisphaerales</taxon>
        <taxon>Salinisphaeraceae</taxon>
        <taxon>Salinisphaera</taxon>
    </lineage>
</organism>
<dbReference type="OrthoDB" id="8859181at2"/>
<dbReference type="GO" id="GO:0051015">
    <property type="term" value="F:actin filament binding"/>
    <property type="evidence" value="ECO:0007669"/>
    <property type="project" value="TreeGrafter"/>
</dbReference>
<feature type="domain" description="Class II aldolase/adducin N-terminal" evidence="2">
    <location>
        <begin position="20"/>
        <end position="201"/>
    </location>
</feature>
<protein>
    <submittedName>
        <fullName evidence="3">Membrane protein</fullName>
    </submittedName>
</protein>
<dbReference type="GO" id="GO:0005996">
    <property type="term" value="P:monosaccharide metabolic process"/>
    <property type="evidence" value="ECO:0007669"/>
    <property type="project" value="UniProtKB-ARBA"/>
</dbReference>
<reference evidence="3 4" key="1">
    <citation type="submission" date="2013-10" db="EMBL/GenBank/DDBJ databases">
        <title>Salinisphaera japonica YTM-1 Genome Sequencing.</title>
        <authorList>
            <person name="Lai Q."/>
            <person name="Li C."/>
            <person name="Shao Z."/>
        </authorList>
    </citation>
    <scope>NUCLEOTIDE SEQUENCE [LARGE SCALE GENOMIC DNA]</scope>
    <source>
        <strain evidence="3 4">YTM-1</strain>
    </source>
</reference>
<name>A0A423PZV1_9GAMM</name>
<dbReference type="Gene3D" id="3.40.225.10">
    <property type="entry name" value="Class II aldolase/adducin N-terminal domain"/>
    <property type="match status" value="1"/>
</dbReference>
<dbReference type="InterPro" id="IPR001303">
    <property type="entry name" value="Aldolase_II/adducin_N"/>
</dbReference>
<dbReference type="PANTHER" id="PTHR10672">
    <property type="entry name" value="ADDUCIN"/>
    <property type="match status" value="1"/>
</dbReference>
<dbReference type="SMART" id="SM01007">
    <property type="entry name" value="Aldolase_II"/>
    <property type="match status" value="1"/>
</dbReference>
<gene>
    <name evidence="3" type="ORF">SAJA_03330</name>
</gene>
<comment type="caution">
    <text evidence="3">The sequence shown here is derived from an EMBL/GenBank/DDBJ whole genome shotgun (WGS) entry which is preliminary data.</text>
</comment>
<evidence type="ECO:0000256" key="1">
    <source>
        <dbReference type="ARBA" id="ARBA00037961"/>
    </source>
</evidence>
<dbReference type="InterPro" id="IPR051017">
    <property type="entry name" value="Aldolase-II_Adducin_sf"/>
</dbReference>
<dbReference type="InterPro" id="IPR036409">
    <property type="entry name" value="Aldolase_II/adducin_N_sf"/>
</dbReference>
<comment type="similarity">
    <text evidence="1">Belongs to the aldolase class II family.</text>
</comment>